<dbReference type="InterPro" id="IPR015424">
    <property type="entry name" value="PyrdxlP-dep_Trfase"/>
</dbReference>
<evidence type="ECO:0000259" key="5">
    <source>
        <dbReference type="Pfam" id="PF00155"/>
    </source>
</evidence>
<evidence type="ECO:0000313" key="6">
    <source>
        <dbReference type="EMBL" id="MFC7706243.1"/>
    </source>
</evidence>
<dbReference type="Gene3D" id="3.90.1150.10">
    <property type="entry name" value="Aspartate Aminotransferase, domain 1"/>
    <property type="match status" value="1"/>
</dbReference>
<gene>
    <name evidence="6" type="ORF">ACFQXB_18900</name>
</gene>
<dbReference type="InterPro" id="IPR015421">
    <property type="entry name" value="PyrdxlP-dep_Trfase_major"/>
</dbReference>
<keyword evidence="3" id="KW-0808">Transferase</keyword>
<evidence type="ECO:0000256" key="1">
    <source>
        <dbReference type="ARBA" id="ARBA00001933"/>
    </source>
</evidence>
<evidence type="ECO:0000256" key="4">
    <source>
        <dbReference type="ARBA" id="ARBA00022898"/>
    </source>
</evidence>
<sequence>MTDQSAAALAPRFAHWLAETNDLTSRNIEAARIPGLVNLSGGLPDPSLLPSAALAEIATRVIRERPEDALGYGPTAGLPALREAIARRYRERGVPASAENVLVTASGTQTLDLVGKVLVTPGDTVVCEFPSYAGAFDAWRPRGPRYRHLGLRAGNDLAVSMAGAAFTYMIPNFSNPTGHLVSEAERRRLIATARASGTPLVEDDPYGSLFYDGAPVPTLLQLSSEGRENLDDCPVIYLASLSKQLAPGLRIGWIIAAPDTIRALTTAKQASDLCSNGLAQCMAAAAIEEGLIEECHPRIVGLYRARRDALCAAMARHIGGWFTWEAPVGGMFVWATARDPGIDLDRLVDLGMAEGVLVGGSQPFDPLGITPPAIRLSFTFNDEEKLERGIERLAKALRRNDS</sequence>
<evidence type="ECO:0000256" key="2">
    <source>
        <dbReference type="ARBA" id="ARBA00022576"/>
    </source>
</evidence>
<dbReference type="Gene3D" id="3.40.640.10">
    <property type="entry name" value="Type I PLP-dependent aspartate aminotransferase-like (Major domain)"/>
    <property type="match status" value="1"/>
</dbReference>
<dbReference type="EMBL" id="JBHTFQ010000016">
    <property type="protein sequence ID" value="MFC7706243.1"/>
    <property type="molecule type" value="Genomic_DNA"/>
</dbReference>
<dbReference type="SUPFAM" id="SSF53383">
    <property type="entry name" value="PLP-dependent transferases"/>
    <property type="match status" value="1"/>
</dbReference>
<dbReference type="PANTHER" id="PTHR42790">
    <property type="entry name" value="AMINOTRANSFERASE"/>
    <property type="match status" value="1"/>
</dbReference>
<name>A0ABW2UPQ2_9RHOB</name>
<comment type="cofactor">
    <cofactor evidence="1">
        <name>pyridoxal 5'-phosphate</name>
        <dbReference type="ChEBI" id="CHEBI:597326"/>
    </cofactor>
</comment>
<evidence type="ECO:0000256" key="3">
    <source>
        <dbReference type="ARBA" id="ARBA00022679"/>
    </source>
</evidence>
<accession>A0ABW2UPQ2</accession>
<keyword evidence="4" id="KW-0663">Pyridoxal phosphate</keyword>
<dbReference type="CDD" id="cd00609">
    <property type="entry name" value="AAT_like"/>
    <property type="match status" value="1"/>
</dbReference>
<comment type="caution">
    <text evidence="6">The sequence shown here is derived from an EMBL/GenBank/DDBJ whole genome shotgun (WGS) entry which is preliminary data.</text>
</comment>
<reference evidence="7" key="1">
    <citation type="journal article" date="2019" name="Int. J. Syst. Evol. Microbiol.">
        <title>The Global Catalogue of Microorganisms (GCM) 10K type strain sequencing project: providing services to taxonomists for standard genome sequencing and annotation.</title>
        <authorList>
            <consortium name="The Broad Institute Genomics Platform"/>
            <consortium name="The Broad Institute Genome Sequencing Center for Infectious Disease"/>
            <person name="Wu L."/>
            <person name="Ma J."/>
        </authorList>
    </citation>
    <scope>NUCLEOTIDE SEQUENCE [LARGE SCALE GENOMIC DNA]</scope>
    <source>
        <strain evidence="7">CGMCC 1.12750</strain>
    </source>
</reference>
<dbReference type="InterPro" id="IPR004839">
    <property type="entry name" value="Aminotransferase_I/II_large"/>
</dbReference>
<evidence type="ECO:0000313" key="7">
    <source>
        <dbReference type="Proteomes" id="UP001596516"/>
    </source>
</evidence>
<feature type="domain" description="Aminotransferase class I/classII large" evidence="5">
    <location>
        <begin position="36"/>
        <end position="393"/>
    </location>
</feature>
<dbReference type="InterPro" id="IPR015422">
    <property type="entry name" value="PyrdxlP-dep_Trfase_small"/>
</dbReference>
<dbReference type="Proteomes" id="UP001596516">
    <property type="component" value="Unassembled WGS sequence"/>
</dbReference>
<protein>
    <submittedName>
        <fullName evidence="6">PLP-dependent aminotransferase family protein</fullName>
    </submittedName>
</protein>
<dbReference type="RefSeq" id="WP_377406782.1">
    <property type="nucleotide sequence ID" value="NZ_JBHTFQ010000016.1"/>
</dbReference>
<keyword evidence="7" id="KW-1185">Reference proteome</keyword>
<dbReference type="Pfam" id="PF00155">
    <property type="entry name" value="Aminotran_1_2"/>
    <property type="match status" value="1"/>
</dbReference>
<dbReference type="GO" id="GO:0008483">
    <property type="term" value="F:transaminase activity"/>
    <property type="evidence" value="ECO:0007669"/>
    <property type="project" value="UniProtKB-KW"/>
</dbReference>
<dbReference type="PANTHER" id="PTHR42790:SF19">
    <property type="entry name" value="KYNURENINE_ALPHA-AMINOADIPATE AMINOTRANSFERASE, MITOCHONDRIAL"/>
    <property type="match status" value="1"/>
</dbReference>
<organism evidence="6 7">
    <name type="scientific">Plastorhodobacter daqingensis</name>
    <dbReference type="NCBI Taxonomy" id="1387281"/>
    <lineage>
        <taxon>Bacteria</taxon>
        <taxon>Pseudomonadati</taxon>
        <taxon>Pseudomonadota</taxon>
        <taxon>Alphaproteobacteria</taxon>
        <taxon>Rhodobacterales</taxon>
        <taxon>Paracoccaceae</taxon>
        <taxon>Plastorhodobacter</taxon>
    </lineage>
</organism>
<keyword evidence="2 6" id="KW-0032">Aminotransferase</keyword>
<dbReference type="InterPro" id="IPR050859">
    <property type="entry name" value="Class-I_PLP-dep_aminotransf"/>
</dbReference>
<proteinExistence type="predicted"/>